<feature type="region of interest" description="Disordered" evidence="1">
    <location>
        <begin position="139"/>
        <end position="158"/>
    </location>
</feature>
<keyword evidence="2" id="KW-0732">Signal</keyword>
<feature type="chain" id="PRO_5041330167" evidence="2">
    <location>
        <begin position="20"/>
        <end position="217"/>
    </location>
</feature>
<feature type="compositionally biased region" description="Basic and acidic residues" evidence="1">
    <location>
        <begin position="183"/>
        <end position="194"/>
    </location>
</feature>
<organism evidence="3 4">
    <name type="scientific">Mesorhabditis spiculigera</name>
    <dbReference type="NCBI Taxonomy" id="96644"/>
    <lineage>
        <taxon>Eukaryota</taxon>
        <taxon>Metazoa</taxon>
        <taxon>Ecdysozoa</taxon>
        <taxon>Nematoda</taxon>
        <taxon>Chromadorea</taxon>
        <taxon>Rhabditida</taxon>
        <taxon>Rhabditina</taxon>
        <taxon>Rhabditomorpha</taxon>
        <taxon>Rhabditoidea</taxon>
        <taxon>Rhabditidae</taxon>
        <taxon>Mesorhabditinae</taxon>
        <taxon>Mesorhabditis</taxon>
    </lineage>
</organism>
<dbReference type="AlphaFoldDB" id="A0AA36CFI6"/>
<name>A0AA36CFI6_9BILA</name>
<evidence type="ECO:0000313" key="3">
    <source>
        <dbReference type="EMBL" id="CAJ0568084.1"/>
    </source>
</evidence>
<dbReference type="EMBL" id="CATQJA010001656">
    <property type="protein sequence ID" value="CAJ0568084.1"/>
    <property type="molecule type" value="Genomic_DNA"/>
</dbReference>
<keyword evidence="4" id="KW-1185">Reference proteome</keyword>
<evidence type="ECO:0000256" key="1">
    <source>
        <dbReference type="SAM" id="MobiDB-lite"/>
    </source>
</evidence>
<evidence type="ECO:0000313" key="4">
    <source>
        <dbReference type="Proteomes" id="UP001177023"/>
    </source>
</evidence>
<comment type="caution">
    <text evidence="3">The sequence shown here is derived from an EMBL/GenBank/DDBJ whole genome shotgun (WGS) entry which is preliminary data.</text>
</comment>
<reference evidence="3" key="1">
    <citation type="submission" date="2023-06" db="EMBL/GenBank/DDBJ databases">
        <authorList>
            <person name="Delattre M."/>
        </authorList>
    </citation>
    <scope>NUCLEOTIDE SEQUENCE</scope>
    <source>
        <strain evidence="3">AF72</strain>
    </source>
</reference>
<dbReference type="Proteomes" id="UP001177023">
    <property type="component" value="Unassembled WGS sequence"/>
</dbReference>
<gene>
    <name evidence="3" type="ORF">MSPICULIGERA_LOCUS6611</name>
</gene>
<protein>
    <submittedName>
        <fullName evidence="3">Uncharacterized protein</fullName>
    </submittedName>
</protein>
<feature type="signal peptide" evidence="2">
    <location>
        <begin position="1"/>
        <end position="19"/>
    </location>
</feature>
<sequence>MPAAAVDLLLFASFRPGWCRDEDACDEPGPADESTIMSVFTEPTAAHKGNDRARFPLYLRTSKFWLRLLRPWKWRNLKKDRDKNGIVRSGSADLVRTTTKCPPSPSLPELKRHQSYDEEAMCTKNGRLSADVSELSAAPTKSHDHLNGTFDQGTETSPSVSVIRVEENLQLSARQVIIVRDGHNAAKRSPRSEPVDAAVVTDSKKWPESREELPAAN</sequence>
<accession>A0AA36CFI6</accession>
<feature type="non-terminal residue" evidence="3">
    <location>
        <position position="1"/>
    </location>
</feature>
<evidence type="ECO:0000256" key="2">
    <source>
        <dbReference type="SAM" id="SignalP"/>
    </source>
</evidence>
<proteinExistence type="predicted"/>
<feature type="compositionally biased region" description="Basic and acidic residues" evidence="1">
    <location>
        <begin position="202"/>
        <end position="217"/>
    </location>
</feature>
<feature type="compositionally biased region" description="Polar residues" evidence="1">
    <location>
        <begin position="149"/>
        <end position="158"/>
    </location>
</feature>
<feature type="region of interest" description="Disordered" evidence="1">
    <location>
        <begin position="183"/>
        <end position="217"/>
    </location>
</feature>